<evidence type="ECO:0000313" key="7">
    <source>
        <dbReference type="Proteomes" id="UP000192578"/>
    </source>
</evidence>
<sequence length="318" mass="34489">MKGLGGRIMMPSASTRAASVYGRSSWASDAEPEHVLNMDTCVSGIAFHPKKERLLAAAGANGEIFVWDLALATDNLVADSGLKTFGGHSEPITALRWITATPNSRTFLILTAGLDGRLIMWANNASKTTPNRSTVTPSKQMTIVQTTTSVLKNSWSDGLISASVMGVTSVNTSVSSCLFGTDTGGIGRCRFSDFKDLRAVVIDSAVTLNYEQHNGPVTGIARSHFSDQCFATVSSDGKLKLFRNADMSPIVETAPFEGEKFTCCDWSPFRPYVIIVGTSNGNLLFFDFYAKRQRTKPAKMVKIFEGAEILSVQFNNRE</sequence>
<keyword evidence="4" id="KW-0677">Repeat</keyword>
<evidence type="ECO:0000256" key="2">
    <source>
        <dbReference type="ARBA" id="ARBA00022490"/>
    </source>
</evidence>
<comment type="caution">
    <text evidence="6">The sequence shown here is derived from an EMBL/GenBank/DDBJ whole genome shotgun (WGS) entry which is preliminary data.</text>
</comment>
<dbReference type="GO" id="GO:0042073">
    <property type="term" value="P:intraciliary transport"/>
    <property type="evidence" value="ECO:0007669"/>
    <property type="project" value="TreeGrafter"/>
</dbReference>
<dbReference type="AlphaFoldDB" id="A0A1W0WIP5"/>
<dbReference type="SMART" id="SM00320">
    <property type="entry name" value="WD40"/>
    <property type="match status" value="4"/>
</dbReference>
<dbReference type="InterPro" id="IPR036322">
    <property type="entry name" value="WD40_repeat_dom_sf"/>
</dbReference>
<evidence type="ECO:0000256" key="1">
    <source>
        <dbReference type="ARBA" id="ARBA00004496"/>
    </source>
</evidence>
<accession>A0A1W0WIP5</accession>
<keyword evidence="3 5" id="KW-0853">WD repeat</keyword>
<keyword evidence="2" id="KW-0963">Cytoplasm</keyword>
<dbReference type="PROSITE" id="PS00678">
    <property type="entry name" value="WD_REPEATS_1"/>
    <property type="match status" value="1"/>
</dbReference>
<evidence type="ECO:0000256" key="5">
    <source>
        <dbReference type="PROSITE-ProRule" id="PRU00221"/>
    </source>
</evidence>
<name>A0A1W0WIP5_HYPEX</name>
<dbReference type="Pfam" id="PF00400">
    <property type="entry name" value="WD40"/>
    <property type="match status" value="3"/>
</dbReference>
<dbReference type="InterPro" id="IPR001680">
    <property type="entry name" value="WD40_rpt"/>
</dbReference>
<dbReference type="PROSITE" id="PS50082">
    <property type="entry name" value="WD_REPEATS_2"/>
    <property type="match status" value="1"/>
</dbReference>
<dbReference type="PANTHER" id="PTHR12442:SF26">
    <property type="entry name" value="CYTOPLASMIC DYNEIN 2 INTERMEDIATE CHAIN 2"/>
    <property type="match status" value="1"/>
</dbReference>
<feature type="repeat" description="WD" evidence="5">
    <location>
        <begin position="35"/>
        <end position="69"/>
    </location>
</feature>
<evidence type="ECO:0000313" key="6">
    <source>
        <dbReference type="EMBL" id="OQV15085.1"/>
    </source>
</evidence>
<dbReference type="GO" id="GO:0045504">
    <property type="term" value="F:dynein heavy chain binding"/>
    <property type="evidence" value="ECO:0007669"/>
    <property type="project" value="TreeGrafter"/>
</dbReference>
<dbReference type="GO" id="GO:0005868">
    <property type="term" value="C:cytoplasmic dynein complex"/>
    <property type="evidence" value="ECO:0007669"/>
    <property type="project" value="TreeGrafter"/>
</dbReference>
<dbReference type="OrthoDB" id="445052at2759"/>
<proteinExistence type="predicted"/>
<organism evidence="6 7">
    <name type="scientific">Hypsibius exemplaris</name>
    <name type="common">Freshwater tardigrade</name>
    <dbReference type="NCBI Taxonomy" id="2072580"/>
    <lineage>
        <taxon>Eukaryota</taxon>
        <taxon>Metazoa</taxon>
        <taxon>Ecdysozoa</taxon>
        <taxon>Tardigrada</taxon>
        <taxon>Eutardigrada</taxon>
        <taxon>Parachela</taxon>
        <taxon>Hypsibioidea</taxon>
        <taxon>Hypsibiidae</taxon>
        <taxon>Hypsibius</taxon>
    </lineage>
</organism>
<protein>
    <submittedName>
        <fullName evidence="6">WD repeat-containing protein 34</fullName>
    </submittedName>
</protein>
<evidence type="ECO:0000256" key="4">
    <source>
        <dbReference type="ARBA" id="ARBA00022737"/>
    </source>
</evidence>
<dbReference type="Proteomes" id="UP000192578">
    <property type="component" value="Unassembled WGS sequence"/>
</dbReference>
<evidence type="ECO:0000256" key="3">
    <source>
        <dbReference type="ARBA" id="ARBA00022574"/>
    </source>
</evidence>
<keyword evidence="7" id="KW-1185">Reference proteome</keyword>
<dbReference type="InterPro" id="IPR050687">
    <property type="entry name" value="Dynein_IC"/>
</dbReference>
<dbReference type="EMBL" id="MTYJ01000094">
    <property type="protein sequence ID" value="OQV15085.1"/>
    <property type="molecule type" value="Genomic_DNA"/>
</dbReference>
<dbReference type="InterPro" id="IPR015943">
    <property type="entry name" value="WD40/YVTN_repeat-like_dom_sf"/>
</dbReference>
<reference evidence="7" key="1">
    <citation type="submission" date="2017-01" db="EMBL/GenBank/DDBJ databases">
        <title>Comparative genomics of anhydrobiosis in the tardigrade Hypsibius dujardini.</title>
        <authorList>
            <person name="Yoshida Y."/>
            <person name="Koutsovoulos G."/>
            <person name="Laetsch D."/>
            <person name="Stevens L."/>
            <person name="Kumar S."/>
            <person name="Horikawa D."/>
            <person name="Ishino K."/>
            <person name="Komine S."/>
            <person name="Tomita M."/>
            <person name="Blaxter M."/>
            <person name="Arakawa K."/>
        </authorList>
    </citation>
    <scope>NUCLEOTIDE SEQUENCE [LARGE SCALE GENOMIC DNA]</scope>
    <source>
        <strain evidence="7">Z151</strain>
    </source>
</reference>
<dbReference type="Gene3D" id="2.130.10.10">
    <property type="entry name" value="YVTN repeat-like/Quinoprotein amine dehydrogenase"/>
    <property type="match status" value="2"/>
</dbReference>
<dbReference type="SUPFAM" id="SSF50978">
    <property type="entry name" value="WD40 repeat-like"/>
    <property type="match status" value="1"/>
</dbReference>
<comment type="subcellular location">
    <subcellularLocation>
        <location evidence="1">Cytoplasm</location>
    </subcellularLocation>
</comment>
<gene>
    <name evidence="6" type="ORF">BV898_10717</name>
</gene>
<dbReference type="InterPro" id="IPR019775">
    <property type="entry name" value="WD40_repeat_CS"/>
</dbReference>
<dbReference type="GO" id="GO:0097014">
    <property type="term" value="C:ciliary plasm"/>
    <property type="evidence" value="ECO:0007669"/>
    <property type="project" value="TreeGrafter"/>
</dbReference>
<dbReference type="PANTHER" id="PTHR12442">
    <property type="entry name" value="DYNEIN INTERMEDIATE CHAIN"/>
    <property type="match status" value="1"/>
</dbReference>
<dbReference type="GO" id="GO:0045503">
    <property type="term" value="F:dynein light chain binding"/>
    <property type="evidence" value="ECO:0007669"/>
    <property type="project" value="TreeGrafter"/>
</dbReference>